<dbReference type="InterPro" id="IPR012336">
    <property type="entry name" value="Thioredoxin-like_fold"/>
</dbReference>
<dbReference type="SUPFAM" id="SSF52833">
    <property type="entry name" value="Thioredoxin-like"/>
    <property type="match status" value="1"/>
</dbReference>
<protein>
    <recommendedName>
        <fullName evidence="1">Thiol:disulfide interchange protein</fullName>
    </recommendedName>
</protein>
<name>A0AAE3CKR9_9PROT</name>
<dbReference type="InterPro" id="IPR051470">
    <property type="entry name" value="Thiol:disulfide_interchange"/>
</dbReference>
<dbReference type="Proteomes" id="UP001197378">
    <property type="component" value="Unassembled WGS sequence"/>
</dbReference>
<sequence length="192" mass="21067">MRLGFALALLLLPLIPGTALARVGAVPAKVWSQLGQSHWIAQGNGARVLYVIFDPNCPYCHVLIDELQPLIKPMHLQVRYLLVGFLDPGSSQEKAAYILQAKDPLAAILENEKKFNMEHFGGVPEVLPDARSEKILKDNLALLTSIGQKIVPTMIYPEKDGSYQVVQKALGPNSLRDVLKGIPEQAKNLPAQ</sequence>
<reference evidence="3" key="1">
    <citation type="journal article" date="2021" name="ISME J.">
        <title>Genomic evolution of the class Acidithiobacillia: deep-branching Proteobacteria living in extreme acidic conditions.</title>
        <authorList>
            <person name="Moya-Beltran A."/>
            <person name="Beard S."/>
            <person name="Rojas-Villalobos C."/>
            <person name="Issotta F."/>
            <person name="Gallardo Y."/>
            <person name="Ulloa R."/>
            <person name="Giaveno A."/>
            <person name="Degli Esposti M."/>
            <person name="Johnson D.B."/>
            <person name="Quatrini R."/>
        </authorList>
    </citation>
    <scope>NUCLEOTIDE SEQUENCE</scope>
    <source>
        <strain evidence="3">VAN18-1</strain>
    </source>
</reference>
<dbReference type="Pfam" id="PF13098">
    <property type="entry name" value="Thioredoxin_2"/>
    <property type="match status" value="1"/>
</dbReference>
<feature type="signal peptide" evidence="1">
    <location>
        <begin position="1"/>
        <end position="21"/>
    </location>
</feature>
<keyword evidence="1" id="KW-0732">Signal</keyword>
<evidence type="ECO:0000259" key="2">
    <source>
        <dbReference type="Pfam" id="PF13098"/>
    </source>
</evidence>
<evidence type="ECO:0000313" key="3">
    <source>
        <dbReference type="EMBL" id="MBU2788780.1"/>
    </source>
</evidence>
<comment type="similarity">
    <text evidence="1">Belongs to the thioredoxin family. DsbC subfamily.</text>
</comment>
<evidence type="ECO:0000313" key="4">
    <source>
        <dbReference type="Proteomes" id="UP001197378"/>
    </source>
</evidence>
<gene>
    <name evidence="3" type="ORF">HFQ13_11320</name>
</gene>
<evidence type="ECO:0000256" key="1">
    <source>
        <dbReference type="RuleBase" id="RU364038"/>
    </source>
</evidence>
<dbReference type="AlphaFoldDB" id="A0AAE3CKR9"/>
<dbReference type="PANTHER" id="PTHR35272">
    <property type="entry name" value="THIOL:DISULFIDE INTERCHANGE PROTEIN DSBC-RELATED"/>
    <property type="match status" value="1"/>
</dbReference>
<keyword evidence="1" id="KW-0676">Redox-active center</keyword>
<proteinExistence type="inferred from homology"/>
<dbReference type="CDD" id="cd03020">
    <property type="entry name" value="DsbA_DsbC_DsbG"/>
    <property type="match status" value="1"/>
</dbReference>
<keyword evidence="1" id="KW-0574">Periplasm</keyword>
<feature type="chain" id="PRO_5041771523" description="Thiol:disulfide interchange protein" evidence="1">
    <location>
        <begin position="22"/>
        <end position="192"/>
    </location>
</feature>
<dbReference type="InterPro" id="IPR033954">
    <property type="entry name" value="DiS-bond_Isoase_DsbC/G"/>
</dbReference>
<feature type="domain" description="Thioredoxin-like fold" evidence="2">
    <location>
        <begin position="41"/>
        <end position="160"/>
    </location>
</feature>
<dbReference type="PANTHER" id="PTHR35272:SF4">
    <property type="entry name" value="THIOL:DISULFIDE INTERCHANGE PROTEIN DSBG"/>
    <property type="match status" value="1"/>
</dbReference>
<dbReference type="GO" id="GO:0042597">
    <property type="term" value="C:periplasmic space"/>
    <property type="evidence" value="ECO:0007669"/>
    <property type="project" value="UniProtKB-SubCell"/>
</dbReference>
<dbReference type="EMBL" id="JAAXYO010000165">
    <property type="protein sequence ID" value="MBU2788780.1"/>
    <property type="molecule type" value="Genomic_DNA"/>
</dbReference>
<dbReference type="Gene3D" id="3.40.30.10">
    <property type="entry name" value="Glutaredoxin"/>
    <property type="match status" value="1"/>
</dbReference>
<accession>A0AAE3CKR9</accession>
<comment type="function">
    <text evidence="1">Required for disulfide bond formation in some periplasmic proteins. Acts by transferring its disulfide bond to other proteins and is reduced in the process.</text>
</comment>
<keyword evidence="4" id="KW-1185">Reference proteome</keyword>
<comment type="caution">
    <text evidence="3">The sequence shown here is derived from an EMBL/GenBank/DDBJ whole genome shotgun (WGS) entry which is preliminary data.</text>
</comment>
<comment type="subcellular location">
    <subcellularLocation>
        <location evidence="1">Periplasm</location>
    </subcellularLocation>
</comment>
<dbReference type="InterPro" id="IPR036249">
    <property type="entry name" value="Thioredoxin-like_sf"/>
</dbReference>
<organism evidence="3 4">
    <name type="scientific">Igneacidithiobacillus copahuensis</name>
    <dbReference type="NCBI Taxonomy" id="2724909"/>
    <lineage>
        <taxon>Bacteria</taxon>
        <taxon>Pseudomonadati</taxon>
        <taxon>Pseudomonadota</taxon>
        <taxon>Acidithiobacillia</taxon>
        <taxon>Acidithiobacillales</taxon>
        <taxon>Acidithiobacillaceae</taxon>
        <taxon>Igneacidithiobacillus</taxon>
    </lineage>
</organism>